<comment type="similarity">
    <text evidence="1 5">Belongs to the RAP1 family.</text>
</comment>
<feature type="compositionally biased region" description="Acidic residues" evidence="6">
    <location>
        <begin position="410"/>
        <end position="419"/>
    </location>
</feature>
<dbReference type="Pfam" id="PF08914">
    <property type="entry name" value="Myb_Rap1"/>
    <property type="match status" value="1"/>
</dbReference>
<dbReference type="GO" id="GO:0031848">
    <property type="term" value="P:protection from non-homologous end joining at telomere"/>
    <property type="evidence" value="ECO:0007669"/>
    <property type="project" value="TreeGrafter"/>
</dbReference>
<dbReference type="PANTHER" id="PTHR16466">
    <property type="entry name" value="TELOMERE REPEAT-BINDING FACTOR 2-INTERACTING PROTEIN 1"/>
    <property type="match status" value="1"/>
</dbReference>
<evidence type="ECO:0000256" key="3">
    <source>
        <dbReference type="ARBA" id="ARBA00022895"/>
    </source>
</evidence>
<sequence length="597" mass="67888">MAGQLKRASYLKIARLLFKDEISFCPVFFFSDNISDELKYIIYKGGGELINNPLEATVLLCETRTDNRINKGYLPTDFIVDCVKRGTFLDIEKYRQETLGLQASTSKAYSEISESDSDDQGWNAIKFTESSRIRVRKRDMAGRKKYTQNDDIKIMKHLINHNQYSQTGGNLVWRTMESVKVTEHTSQSMRSRFLKTILPNINSYNIPAEWKAKLTGKEMEESEDIEEDPSFSNVDDWKNQLHRLKHKKDLQKITASEDHEKKGQNNSKGSVTKSPRKRNQVDETNDSDVDDFYALGNHRHMQTCKSNKIKLNSMCSTFIENSPKKRKTAWVESKNKAGTYQSGDGEFVTNSCEVAASDNLPEFRGDVATNKHKSSLVKESVKKSFRSICIDESEDDTSYCKSSNVHEPDDPTESNDEMDESTLVGLKPSAFISGKCKDNRPLENINVDIDSDQVIDLDSDLDSEDEIDKEINKFVATRKQNGSLTANSVRGKEPKAQLHSRKESKNTKDVQDKMDTSTKSVNDGERLSPEIEFVEDSLQGGQKLIKFPKGPSRHYPKELLLDIEYLTKRFGLTKAYAAHLLKAHRGDIVATLQFLRT</sequence>
<keyword evidence="5" id="KW-0805">Transcription regulation</keyword>
<keyword evidence="5" id="KW-0804">Transcription</keyword>
<dbReference type="SUPFAM" id="SSF52113">
    <property type="entry name" value="BRCT domain"/>
    <property type="match status" value="1"/>
</dbReference>
<dbReference type="GO" id="GO:0042162">
    <property type="term" value="F:telomeric DNA binding"/>
    <property type="evidence" value="ECO:0007669"/>
    <property type="project" value="TreeGrafter"/>
</dbReference>
<dbReference type="InterPro" id="IPR009057">
    <property type="entry name" value="Homeodomain-like_sf"/>
</dbReference>
<feature type="region of interest" description="Disordered" evidence="6">
    <location>
        <begin position="396"/>
        <end position="419"/>
    </location>
</feature>
<dbReference type="Gene3D" id="3.40.50.10190">
    <property type="entry name" value="BRCT domain"/>
    <property type="match status" value="1"/>
</dbReference>
<dbReference type="PANTHER" id="PTHR16466:SF6">
    <property type="entry name" value="TELOMERIC REPEAT-BINDING FACTOR 2-INTERACTING PROTEIN 1"/>
    <property type="match status" value="1"/>
</dbReference>
<gene>
    <name evidence="9" type="ORF">GSLYS_00007298001</name>
</gene>
<proteinExistence type="inferred from homology"/>
<keyword evidence="3 5" id="KW-0779">Telomere</keyword>
<evidence type="ECO:0000259" key="8">
    <source>
        <dbReference type="Pfam" id="PF16589"/>
    </source>
</evidence>
<dbReference type="Gene3D" id="1.10.10.60">
    <property type="entry name" value="Homeodomain-like"/>
    <property type="match status" value="1"/>
</dbReference>
<evidence type="ECO:0000256" key="6">
    <source>
        <dbReference type="SAM" id="MobiDB-lite"/>
    </source>
</evidence>
<dbReference type="Pfam" id="PF16589">
    <property type="entry name" value="BRCT_2"/>
    <property type="match status" value="1"/>
</dbReference>
<evidence type="ECO:0000313" key="10">
    <source>
        <dbReference type="Proteomes" id="UP001497497"/>
    </source>
</evidence>
<organism evidence="9 10">
    <name type="scientific">Lymnaea stagnalis</name>
    <name type="common">Great pond snail</name>
    <name type="synonym">Helix stagnalis</name>
    <dbReference type="NCBI Taxonomy" id="6523"/>
    <lineage>
        <taxon>Eukaryota</taxon>
        <taxon>Metazoa</taxon>
        <taxon>Spiralia</taxon>
        <taxon>Lophotrochozoa</taxon>
        <taxon>Mollusca</taxon>
        <taxon>Gastropoda</taxon>
        <taxon>Heterobranchia</taxon>
        <taxon>Euthyneura</taxon>
        <taxon>Panpulmonata</taxon>
        <taxon>Hygrophila</taxon>
        <taxon>Lymnaeoidea</taxon>
        <taxon>Lymnaeidae</taxon>
        <taxon>Lymnaea</taxon>
    </lineage>
</organism>
<evidence type="ECO:0000256" key="5">
    <source>
        <dbReference type="RuleBase" id="RU367107"/>
    </source>
</evidence>
<feature type="region of interest" description="Disordered" evidence="6">
    <location>
        <begin position="248"/>
        <end position="288"/>
    </location>
</feature>
<evidence type="ECO:0000256" key="1">
    <source>
        <dbReference type="ARBA" id="ARBA00010467"/>
    </source>
</evidence>
<name>A0AAV2HIH8_LYMST</name>
<comment type="caution">
    <text evidence="9">The sequence shown here is derived from an EMBL/GenBank/DDBJ whole genome shotgun (WGS) entry which is preliminary data.</text>
</comment>
<evidence type="ECO:0000259" key="7">
    <source>
        <dbReference type="Pfam" id="PF08914"/>
    </source>
</evidence>
<keyword evidence="5" id="KW-0010">Activator</keyword>
<dbReference type="EMBL" id="CAXITT010000139">
    <property type="protein sequence ID" value="CAL1533280.1"/>
    <property type="molecule type" value="Genomic_DNA"/>
</dbReference>
<accession>A0AAV2HIH8</accession>
<evidence type="ECO:0000313" key="9">
    <source>
        <dbReference type="EMBL" id="CAL1533280.1"/>
    </source>
</evidence>
<dbReference type="InterPro" id="IPR015010">
    <property type="entry name" value="TERF2IP_Myb"/>
</dbReference>
<dbReference type="GO" id="GO:0006355">
    <property type="term" value="P:regulation of DNA-templated transcription"/>
    <property type="evidence" value="ECO:0007669"/>
    <property type="project" value="UniProtKB-UniRule"/>
</dbReference>
<dbReference type="InterPro" id="IPR036420">
    <property type="entry name" value="BRCT_dom_sf"/>
</dbReference>
<feature type="compositionally biased region" description="Polar residues" evidence="6">
    <location>
        <begin position="264"/>
        <end position="273"/>
    </location>
</feature>
<keyword evidence="4 5" id="KW-0539">Nucleus</keyword>
<reference evidence="9 10" key="1">
    <citation type="submission" date="2024-04" db="EMBL/GenBank/DDBJ databases">
        <authorList>
            <consortium name="Genoscope - CEA"/>
            <person name="William W."/>
        </authorList>
    </citation>
    <scope>NUCLEOTIDE SEQUENCE [LARGE SCALE GENOMIC DNA]</scope>
</reference>
<keyword evidence="2 5" id="KW-0158">Chromosome</keyword>
<dbReference type="GO" id="GO:0070187">
    <property type="term" value="C:shelterin complex"/>
    <property type="evidence" value="ECO:0007669"/>
    <property type="project" value="TreeGrafter"/>
</dbReference>
<dbReference type="AlphaFoldDB" id="A0AAV2HIH8"/>
<dbReference type="SUPFAM" id="SSF46689">
    <property type="entry name" value="Homeodomain-like"/>
    <property type="match status" value="1"/>
</dbReference>
<dbReference type="GO" id="GO:0010833">
    <property type="term" value="P:telomere maintenance via telomere lengthening"/>
    <property type="evidence" value="ECO:0007669"/>
    <property type="project" value="UniProtKB-UniRule"/>
</dbReference>
<evidence type="ECO:0000256" key="2">
    <source>
        <dbReference type="ARBA" id="ARBA00022454"/>
    </source>
</evidence>
<feature type="region of interest" description="Disordered" evidence="6">
    <location>
        <begin position="482"/>
        <end position="524"/>
    </location>
</feature>
<dbReference type="InterPro" id="IPR039595">
    <property type="entry name" value="TE2IP/Rap1"/>
</dbReference>
<comment type="subcellular location">
    <subcellularLocation>
        <location evidence="5">Nucleus</location>
    </subcellularLocation>
    <subcellularLocation>
        <location evidence="5">Chromosome</location>
        <location evidence="5">Telomere</location>
    </subcellularLocation>
</comment>
<comment type="subunit">
    <text evidence="5">Homodimer.</text>
</comment>
<feature type="domain" description="BRCT" evidence="8">
    <location>
        <begin position="28"/>
        <end position="95"/>
    </location>
</feature>
<protein>
    <recommendedName>
        <fullName evidence="5">Telomeric repeat-binding factor 2-interacting protein 1</fullName>
        <shortName evidence="5">TERF2-interacting telomeric protein 1</shortName>
    </recommendedName>
    <alternativeName>
        <fullName evidence="5">Repressor/activator protein 1 homolog</fullName>
    </alternativeName>
</protein>
<evidence type="ECO:0000256" key="4">
    <source>
        <dbReference type="ARBA" id="ARBA00023242"/>
    </source>
</evidence>
<dbReference type="Proteomes" id="UP001497497">
    <property type="component" value="Unassembled WGS sequence"/>
</dbReference>
<keyword evidence="10" id="KW-1185">Reference proteome</keyword>
<comment type="function">
    <text evidence="5">Acts both as a regulator of telomere function and as a transcription regulator. Involved in the regulation of telomere length and protection as a component of the shelterin complex (telosome). Does not bind DNA directly: recruited to telomeric double-stranded 5'-TTAGGG-3' repeats via its interaction with terf2. Independently of its function in telomeres, also acts as a transcription regulator: recruited to extratelomeric 5'-TTAGGG-3' sites via its association with terf2 or other factors, and regulates gene expression.</text>
</comment>
<feature type="domain" description="TERF2-interacting telomeric protein 1 Myb" evidence="7">
    <location>
        <begin position="146"/>
        <end position="199"/>
    </location>
</feature>
<feature type="compositionally biased region" description="Basic and acidic residues" evidence="6">
    <location>
        <begin position="490"/>
        <end position="524"/>
    </location>
</feature>
<dbReference type="InterPro" id="IPR001357">
    <property type="entry name" value="BRCT_dom"/>
</dbReference>